<gene>
    <name evidence="1" type="ORF">ARMOST_20100</name>
</gene>
<accession>A0A284S6E0</accession>
<reference evidence="2" key="1">
    <citation type="journal article" date="2017" name="Nat. Ecol. Evol.">
        <title>Genome expansion and lineage-specific genetic innovations in the forest pathogenic fungi Armillaria.</title>
        <authorList>
            <person name="Sipos G."/>
            <person name="Prasanna A.N."/>
            <person name="Walter M.C."/>
            <person name="O'Connor E."/>
            <person name="Balint B."/>
            <person name="Krizsan K."/>
            <person name="Kiss B."/>
            <person name="Hess J."/>
            <person name="Varga T."/>
            <person name="Slot J."/>
            <person name="Riley R."/>
            <person name="Boka B."/>
            <person name="Rigling D."/>
            <person name="Barry K."/>
            <person name="Lee J."/>
            <person name="Mihaltcheva S."/>
            <person name="LaButti K."/>
            <person name="Lipzen A."/>
            <person name="Waldron R."/>
            <person name="Moloney N.M."/>
            <person name="Sperisen C."/>
            <person name="Kredics L."/>
            <person name="Vagvoelgyi C."/>
            <person name="Patrignani A."/>
            <person name="Fitzpatrick D."/>
            <person name="Nagy I."/>
            <person name="Doyle S."/>
            <person name="Anderson J.B."/>
            <person name="Grigoriev I.V."/>
            <person name="Gueldener U."/>
            <person name="Muensterkoetter M."/>
            <person name="Nagy L.G."/>
        </authorList>
    </citation>
    <scope>NUCLEOTIDE SEQUENCE [LARGE SCALE GENOMIC DNA]</scope>
    <source>
        <strain evidence="2">C18/9</strain>
    </source>
</reference>
<dbReference type="Proteomes" id="UP000219338">
    <property type="component" value="Unassembled WGS sequence"/>
</dbReference>
<evidence type="ECO:0000313" key="1">
    <source>
        <dbReference type="EMBL" id="SJL16574.1"/>
    </source>
</evidence>
<keyword evidence="2" id="KW-1185">Reference proteome</keyword>
<dbReference type="OrthoDB" id="3022562at2759"/>
<name>A0A284S6E0_ARMOS</name>
<sequence>MASPLKLQLKDLTKFSSCYKGNLSINDGFVGTYLEDQDIFITTTNNSFIPYPPTACKVCLYEDGRFGHHDPIHVPQFFEERFCHFPAIPHKPLVTDLNHPYYQWLDTIWYDVTDSDIVFSSGYLSHIGSNQNTRDKFADISGIYAPSPIPAWAAANVNIDCNLERSQQRECQAQQSQRDGNTKKDYNKGYAFPDPGLLVHTSATRQSTYFCQWEHYRDSLIYRISSSASNATPLHPQVWRELLAMPFKKQNVKLTKAHSIMLEIMGTALQTPGTKTTLRVPAADVDQPFDVERGQYLI</sequence>
<organism evidence="1 2">
    <name type="scientific">Armillaria ostoyae</name>
    <name type="common">Armillaria root rot fungus</name>
    <dbReference type="NCBI Taxonomy" id="47428"/>
    <lineage>
        <taxon>Eukaryota</taxon>
        <taxon>Fungi</taxon>
        <taxon>Dikarya</taxon>
        <taxon>Basidiomycota</taxon>
        <taxon>Agaricomycotina</taxon>
        <taxon>Agaricomycetes</taxon>
        <taxon>Agaricomycetidae</taxon>
        <taxon>Agaricales</taxon>
        <taxon>Marasmiineae</taxon>
        <taxon>Physalacriaceae</taxon>
        <taxon>Armillaria</taxon>
    </lineage>
</organism>
<protein>
    <submittedName>
        <fullName evidence="1">Uncharacterized protein</fullName>
    </submittedName>
</protein>
<proteinExistence type="predicted"/>
<dbReference type="OMA" id="WAPPAIN"/>
<evidence type="ECO:0000313" key="2">
    <source>
        <dbReference type="Proteomes" id="UP000219338"/>
    </source>
</evidence>
<dbReference type="AlphaFoldDB" id="A0A284S6E0"/>
<dbReference type="EMBL" id="FUEG01000036">
    <property type="protein sequence ID" value="SJL16574.1"/>
    <property type="molecule type" value="Genomic_DNA"/>
</dbReference>
<dbReference type="STRING" id="47428.A0A284S6E0"/>